<evidence type="ECO:0000313" key="2">
    <source>
        <dbReference type="EMBL" id="GGD49870.1"/>
    </source>
</evidence>
<evidence type="ECO:0008006" key="4">
    <source>
        <dbReference type="Google" id="ProtNLM"/>
    </source>
</evidence>
<evidence type="ECO:0000256" key="1">
    <source>
        <dbReference type="SAM" id="Phobius"/>
    </source>
</evidence>
<dbReference type="Proteomes" id="UP000598997">
    <property type="component" value="Unassembled WGS sequence"/>
</dbReference>
<keyword evidence="1" id="KW-0812">Transmembrane</keyword>
<organism evidence="2 3">
    <name type="scientific">Croceicoccus pelagius</name>
    <dbReference type="NCBI Taxonomy" id="1703341"/>
    <lineage>
        <taxon>Bacteria</taxon>
        <taxon>Pseudomonadati</taxon>
        <taxon>Pseudomonadota</taxon>
        <taxon>Alphaproteobacteria</taxon>
        <taxon>Sphingomonadales</taxon>
        <taxon>Erythrobacteraceae</taxon>
        <taxon>Croceicoccus</taxon>
    </lineage>
</organism>
<sequence>MDTHDDHAKLGNVIMKTFIKNFVADEAGASAAEYALIIAVVGVGIGAAALVLGANVKEAVDGASADIYNCNNTTASSVGLDPNSAECTPTIQ</sequence>
<evidence type="ECO:0000313" key="3">
    <source>
        <dbReference type="Proteomes" id="UP000598997"/>
    </source>
</evidence>
<feature type="transmembrane region" description="Helical" evidence="1">
    <location>
        <begin position="34"/>
        <end position="54"/>
    </location>
</feature>
<keyword evidence="1" id="KW-1133">Transmembrane helix</keyword>
<keyword evidence="3" id="KW-1185">Reference proteome</keyword>
<name>A0A917DLX9_9SPHN</name>
<protein>
    <recommendedName>
        <fullName evidence="4">Flp pilus assembly protein, pilin Flp</fullName>
    </recommendedName>
</protein>
<proteinExistence type="predicted"/>
<comment type="caution">
    <text evidence="2">The sequence shown here is derived from an EMBL/GenBank/DDBJ whole genome shotgun (WGS) entry which is preliminary data.</text>
</comment>
<reference evidence="2 3" key="1">
    <citation type="journal article" date="2014" name="Int. J. Syst. Evol. Microbiol.">
        <title>Complete genome sequence of Corynebacterium casei LMG S-19264T (=DSM 44701T), isolated from a smear-ripened cheese.</title>
        <authorList>
            <consortium name="US DOE Joint Genome Institute (JGI-PGF)"/>
            <person name="Walter F."/>
            <person name="Albersmeier A."/>
            <person name="Kalinowski J."/>
            <person name="Ruckert C."/>
        </authorList>
    </citation>
    <scope>NUCLEOTIDE SEQUENCE [LARGE SCALE GENOMIC DNA]</scope>
    <source>
        <strain evidence="2 3">CGMCC 1.15358</strain>
    </source>
</reference>
<accession>A0A917DLX9</accession>
<gene>
    <name evidence="2" type="ORF">GCM10010989_25210</name>
</gene>
<dbReference type="AlphaFoldDB" id="A0A917DLX9"/>
<keyword evidence="1" id="KW-0472">Membrane</keyword>
<dbReference type="EMBL" id="BMIO01000007">
    <property type="protein sequence ID" value="GGD49870.1"/>
    <property type="molecule type" value="Genomic_DNA"/>
</dbReference>